<dbReference type="Gene3D" id="3.40.250.10">
    <property type="entry name" value="Rhodanese-like domain"/>
    <property type="match status" value="1"/>
</dbReference>
<dbReference type="InterPro" id="IPR050214">
    <property type="entry name" value="Cys_Synth/Cystath_Beta-Synth"/>
</dbReference>
<dbReference type="Pfam" id="PF00291">
    <property type="entry name" value="PALP"/>
    <property type="match status" value="1"/>
</dbReference>
<evidence type="ECO:0000256" key="2">
    <source>
        <dbReference type="ARBA" id="ARBA00022898"/>
    </source>
</evidence>
<dbReference type="PANTHER" id="PTHR10314">
    <property type="entry name" value="CYSTATHIONINE BETA-SYNTHASE"/>
    <property type="match status" value="1"/>
</dbReference>
<evidence type="ECO:0000313" key="5">
    <source>
        <dbReference type="Proteomes" id="UP001601521"/>
    </source>
</evidence>
<dbReference type="InterPro" id="IPR036873">
    <property type="entry name" value="Rhodanese-like_dom_sf"/>
</dbReference>
<dbReference type="Pfam" id="PF00581">
    <property type="entry name" value="Rhodanese"/>
    <property type="match status" value="1"/>
</dbReference>
<evidence type="ECO:0000259" key="3">
    <source>
        <dbReference type="PROSITE" id="PS50206"/>
    </source>
</evidence>
<name>A0ABW6NLA2_9NOCA</name>
<comment type="cofactor">
    <cofactor evidence="1">
        <name>pyridoxal 5'-phosphate</name>
        <dbReference type="ChEBI" id="CHEBI:597326"/>
    </cofactor>
</comment>
<dbReference type="Proteomes" id="UP001601521">
    <property type="component" value="Unassembled WGS sequence"/>
</dbReference>
<evidence type="ECO:0000256" key="1">
    <source>
        <dbReference type="ARBA" id="ARBA00001933"/>
    </source>
</evidence>
<dbReference type="InterPro" id="IPR001307">
    <property type="entry name" value="Thiosulphate_STrfase_CS"/>
</dbReference>
<evidence type="ECO:0000313" key="4">
    <source>
        <dbReference type="EMBL" id="MFF0455935.1"/>
    </source>
</evidence>
<feature type="domain" description="Rhodanese" evidence="3">
    <location>
        <begin position="346"/>
        <end position="436"/>
    </location>
</feature>
<dbReference type="InterPro" id="IPR001763">
    <property type="entry name" value="Rhodanese-like_dom"/>
</dbReference>
<accession>A0ABW6NLA2</accession>
<dbReference type="CDD" id="cd01561">
    <property type="entry name" value="CBS_like"/>
    <property type="match status" value="1"/>
</dbReference>
<protein>
    <submittedName>
        <fullName evidence="4">Pyridoxal-phosphate dependent enzyme</fullName>
    </submittedName>
</protein>
<gene>
    <name evidence="4" type="ORF">ACFYTH_21435</name>
</gene>
<dbReference type="CDD" id="cd00158">
    <property type="entry name" value="RHOD"/>
    <property type="match status" value="1"/>
</dbReference>
<dbReference type="InterPro" id="IPR036052">
    <property type="entry name" value="TrpB-like_PALP_sf"/>
</dbReference>
<comment type="caution">
    <text evidence="4">The sequence shown here is derived from an EMBL/GenBank/DDBJ whole genome shotgun (WGS) entry which is preliminary data.</text>
</comment>
<dbReference type="RefSeq" id="WP_387252851.1">
    <property type="nucleotide sequence ID" value="NZ_JBIALX010000008.1"/>
</dbReference>
<organism evidence="4 5">
    <name type="scientific">Nocardia africana</name>
    <dbReference type="NCBI Taxonomy" id="134964"/>
    <lineage>
        <taxon>Bacteria</taxon>
        <taxon>Bacillati</taxon>
        <taxon>Actinomycetota</taxon>
        <taxon>Actinomycetes</taxon>
        <taxon>Mycobacteriales</taxon>
        <taxon>Nocardiaceae</taxon>
        <taxon>Nocardia</taxon>
    </lineage>
</organism>
<dbReference type="PROSITE" id="PS00380">
    <property type="entry name" value="RHODANESE_1"/>
    <property type="match status" value="1"/>
</dbReference>
<reference evidence="4 5" key="1">
    <citation type="submission" date="2024-10" db="EMBL/GenBank/DDBJ databases">
        <title>The Natural Products Discovery Center: Release of the First 8490 Sequenced Strains for Exploring Actinobacteria Biosynthetic Diversity.</title>
        <authorList>
            <person name="Kalkreuter E."/>
            <person name="Kautsar S.A."/>
            <person name="Yang D."/>
            <person name="Bader C.D."/>
            <person name="Teijaro C.N."/>
            <person name="Fluegel L."/>
            <person name="Davis C.M."/>
            <person name="Simpson J.R."/>
            <person name="Lauterbach L."/>
            <person name="Steele A.D."/>
            <person name="Gui C."/>
            <person name="Meng S."/>
            <person name="Li G."/>
            <person name="Viehrig K."/>
            <person name="Ye F."/>
            <person name="Su P."/>
            <person name="Kiefer A.F."/>
            <person name="Nichols A."/>
            <person name="Cepeda A.J."/>
            <person name="Yan W."/>
            <person name="Fan B."/>
            <person name="Jiang Y."/>
            <person name="Adhikari A."/>
            <person name="Zheng C.-J."/>
            <person name="Schuster L."/>
            <person name="Cowan T.M."/>
            <person name="Smanski M.J."/>
            <person name="Chevrette M.G."/>
            <person name="De Carvalho L.P.S."/>
            <person name="Shen B."/>
        </authorList>
    </citation>
    <scope>NUCLEOTIDE SEQUENCE [LARGE SCALE GENOMIC DNA]</scope>
    <source>
        <strain evidence="4 5">NPDC004550</strain>
    </source>
</reference>
<dbReference type="PROSITE" id="PS50206">
    <property type="entry name" value="RHODANESE_3"/>
    <property type="match status" value="1"/>
</dbReference>
<sequence length="447" mass="48377">MRYDDITDLIGDTPLLRLDPGVHRLPGVELYAKLEFYNPFGSVKDRVAWGMIRDELDEITTRGQTLIEASSGNTAKALRLLGARRGVGLHAVTNRIKVDEVRDLLQLFGTRIEELPGLSECPDPTTPNDVYSVIETTMAKNPGAYHHPSQYTNEKNIDAHYYGTGREIHEDLAAAGVGADYLIGGLGTTGSTRGTATYLRKHHPDLRTVAVVSHRGDFIPGIRSETEMWDVGLFQPEFYDRIVTIDAARAIAATLELATGYGILAGPTSGAGYAAALEVLRELPPRPTPIVAVLIVCDRIEPYLSYIKKRRPDLFGRTSSGVAAPTDAELDTVPELSADQVRELDATSRPTIVDTRGAMAYRIGHIPGAINIRDDQLDDMFAHGVPFSRSRPVVFVCPVGDLSRRFAATAARAGYDAASLAGGIVAWRDAGFDLESAAPSPIVSPGT</sequence>
<dbReference type="Gene3D" id="3.40.50.1100">
    <property type="match status" value="2"/>
</dbReference>
<proteinExistence type="predicted"/>
<dbReference type="InterPro" id="IPR001926">
    <property type="entry name" value="TrpB-like_PALP"/>
</dbReference>
<keyword evidence="2" id="KW-0663">Pyridoxal phosphate</keyword>
<dbReference type="SUPFAM" id="SSF53686">
    <property type="entry name" value="Tryptophan synthase beta subunit-like PLP-dependent enzymes"/>
    <property type="match status" value="1"/>
</dbReference>
<dbReference type="EMBL" id="JBIALX010000008">
    <property type="protein sequence ID" value="MFF0455935.1"/>
    <property type="molecule type" value="Genomic_DNA"/>
</dbReference>
<dbReference type="SMART" id="SM00450">
    <property type="entry name" value="RHOD"/>
    <property type="match status" value="1"/>
</dbReference>
<dbReference type="SUPFAM" id="SSF52821">
    <property type="entry name" value="Rhodanese/Cell cycle control phosphatase"/>
    <property type="match status" value="1"/>
</dbReference>
<keyword evidence="5" id="KW-1185">Reference proteome</keyword>